<dbReference type="AlphaFoldDB" id="A0A9X8VX12"/>
<dbReference type="InterPro" id="IPR000835">
    <property type="entry name" value="HTH_MarR-typ"/>
</dbReference>
<evidence type="ECO:0000313" key="4">
    <source>
        <dbReference type="EMBL" id="OOF72747.1"/>
    </source>
</evidence>
<dbReference type="InterPro" id="IPR036390">
    <property type="entry name" value="WH_DNA-bd_sf"/>
</dbReference>
<dbReference type="PROSITE" id="PS50995">
    <property type="entry name" value="HTH_MARR_2"/>
    <property type="match status" value="1"/>
</dbReference>
<keyword evidence="2" id="KW-0238">DNA-binding</keyword>
<dbReference type="RefSeq" id="WP_059366760.1">
    <property type="nucleotide sequence ID" value="NZ_BBXJ01000001.1"/>
</dbReference>
<name>A0A9X8VX12_9PAST</name>
<protein>
    <submittedName>
        <fullName evidence="4">MarR family transcriptional regulator</fullName>
    </submittedName>
</protein>
<dbReference type="EMBL" id="MLAB01000012">
    <property type="protein sequence ID" value="OOF72747.1"/>
    <property type="molecule type" value="Genomic_DNA"/>
</dbReference>
<evidence type="ECO:0000256" key="1">
    <source>
        <dbReference type="ARBA" id="ARBA00023015"/>
    </source>
</evidence>
<keyword evidence="5" id="KW-1185">Reference proteome</keyword>
<dbReference type="SMART" id="SM00347">
    <property type="entry name" value="HTH_MARR"/>
    <property type="match status" value="1"/>
</dbReference>
<proteinExistence type="predicted"/>
<keyword evidence="3" id="KW-0804">Transcription</keyword>
<dbReference type="InterPro" id="IPR036388">
    <property type="entry name" value="WH-like_DNA-bd_sf"/>
</dbReference>
<dbReference type="Gene3D" id="1.10.10.10">
    <property type="entry name" value="Winged helix-like DNA-binding domain superfamily/Winged helix DNA-binding domain"/>
    <property type="match status" value="1"/>
</dbReference>
<keyword evidence="1" id="KW-0805">Transcription regulation</keyword>
<sequence>MLTQFDKLSDLSAKLSSLYANWAKQRGITLNELHFLYHIGRNGTSSPTAIGERWSLPKQTVTSICKQLDSKGYLQFITDEKDKRSKQIGLTEQGKMFIEPIISEITQIEWQTEQQYSPEKLTALLTEVEQLLNIFSHQLNQKRGDDNEYSN</sequence>
<dbReference type="PANTHER" id="PTHR42756:SF1">
    <property type="entry name" value="TRANSCRIPTIONAL REPRESSOR OF EMRAB OPERON"/>
    <property type="match status" value="1"/>
</dbReference>
<dbReference type="Proteomes" id="UP000188998">
    <property type="component" value="Unassembled WGS sequence"/>
</dbReference>
<organism evidence="4 5">
    <name type="scientific">Rodentibacter caecimuris</name>
    <dbReference type="NCBI Taxonomy" id="1796644"/>
    <lineage>
        <taxon>Bacteria</taxon>
        <taxon>Pseudomonadati</taxon>
        <taxon>Pseudomonadota</taxon>
        <taxon>Gammaproteobacteria</taxon>
        <taxon>Pasteurellales</taxon>
        <taxon>Pasteurellaceae</taxon>
        <taxon>Rodentibacter</taxon>
    </lineage>
</organism>
<evidence type="ECO:0000256" key="3">
    <source>
        <dbReference type="ARBA" id="ARBA00023163"/>
    </source>
</evidence>
<accession>A0A9X8VX12</accession>
<dbReference type="GO" id="GO:0003700">
    <property type="term" value="F:DNA-binding transcription factor activity"/>
    <property type="evidence" value="ECO:0007669"/>
    <property type="project" value="InterPro"/>
</dbReference>
<gene>
    <name evidence="4" type="ORF">BKG90_03405</name>
</gene>
<evidence type="ECO:0000313" key="5">
    <source>
        <dbReference type="Proteomes" id="UP000188998"/>
    </source>
</evidence>
<dbReference type="Pfam" id="PF12802">
    <property type="entry name" value="MarR_2"/>
    <property type="match status" value="1"/>
</dbReference>
<dbReference type="GO" id="GO:0003677">
    <property type="term" value="F:DNA binding"/>
    <property type="evidence" value="ECO:0007669"/>
    <property type="project" value="UniProtKB-KW"/>
</dbReference>
<evidence type="ECO:0000256" key="2">
    <source>
        <dbReference type="ARBA" id="ARBA00023125"/>
    </source>
</evidence>
<comment type="caution">
    <text evidence="4">The sequence shown here is derived from an EMBL/GenBank/DDBJ whole genome shotgun (WGS) entry which is preliminary data.</text>
</comment>
<dbReference type="SUPFAM" id="SSF46785">
    <property type="entry name" value="Winged helix' DNA-binding domain"/>
    <property type="match status" value="1"/>
</dbReference>
<reference evidence="4 5" key="1">
    <citation type="submission" date="2016-10" db="EMBL/GenBank/DDBJ databases">
        <title>Rodentibacter gen. nov. and new species.</title>
        <authorList>
            <person name="Christensen H."/>
        </authorList>
    </citation>
    <scope>NUCLEOTIDE SEQUENCE [LARGE SCALE GENOMIC DNA]</scope>
    <source>
        <strain evidence="4 5">199137021</strain>
    </source>
</reference>
<dbReference type="PANTHER" id="PTHR42756">
    <property type="entry name" value="TRANSCRIPTIONAL REGULATOR, MARR"/>
    <property type="match status" value="1"/>
</dbReference>